<keyword evidence="2" id="KW-1185">Reference proteome</keyword>
<evidence type="ECO:0000313" key="2">
    <source>
        <dbReference type="Proteomes" id="UP000185221"/>
    </source>
</evidence>
<dbReference type="Proteomes" id="UP000185221">
    <property type="component" value="Unassembled WGS sequence"/>
</dbReference>
<organism evidence="1 2">
    <name type="scientific">Algoriphagus halophilus</name>
    <dbReference type="NCBI Taxonomy" id="226505"/>
    <lineage>
        <taxon>Bacteria</taxon>
        <taxon>Pseudomonadati</taxon>
        <taxon>Bacteroidota</taxon>
        <taxon>Cytophagia</taxon>
        <taxon>Cytophagales</taxon>
        <taxon>Cyclobacteriaceae</taxon>
        <taxon>Algoriphagus</taxon>
    </lineage>
</organism>
<protein>
    <submittedName>
        <fullName evidence="1">Uncharacterized protein</fullName>
    </submittedName>
</protein>
<gene>
    <name evidence="1" type="ORF">SAMN05444394_1934</name>
</gene>
<evidence type="ECO:0000313" key="1">
    <source>
        <dbReference type="EMBL" id="SIN80337.1"/>
    </source>
</evidence>
<name>A0A1N6EBP3_9BACT</name>
<dbReference type="EMBL" id="FSRC01000001">
    <property type="protein sequence ID" value="SIN80337.1"/>
    <property type="molecule type" value="Genomic_DNA"/>
</dbReference>
<accession>A0A1N6EBP3</accession>
<sequence length="34" mass="4027">MFCLLVNIEIKIPKTTYSRINLVCIHLRIIVIKK</sequence>
<reference evidence="2" key="1">
    <citation type="submission" date="2016-11" db="EMBL/GenBank/DDBJ databases">
        <authorList>
            <person name="Varghese N."/>
            <person name="Submissions S."/>
        </authorList>
    </citation>
    <scope>NUCLEOTIDE SEQUENCE [LARGE SCALE GENOMIC DNA]</scope>
    <source>
        <strain evidence="2">DSM 15292</strain>
    </source>
</reference>
<dbReference type="AlphaFoldDB" id="A0A1N6EBP3"/>
<proteinExistence type="predicted"/>